<protein>
    <submittedName>
        <fullName evidence="4">Right-handed parallel beta-helix repeat-containing protein</fullName>
    </submittedName>
</protein>
<gene>
    <name evidence="4" type="ORF">DEW08_08725</name>
</gene>
<dbReference type="SMART" id="SM00710">
    <property type="entry name" value="PbH1"/>
    <property type="match status" value="7"/>
</dbReference>
<feature type="region of interest" description="Disordered" evidence="1">
    <location>
        <begin position="28"/>
        <end position="53"/>
    </location>
</feature>
<dbReference type="PANTHER" id="PTHR36453:SF1">
    <property type="entry name" value="RIGHT HANDED BETA HELIX DOMAIN-CONTAINING PROTEIN"/>
    <property type="match status" value="1"/>
</dbReference>
<evidence type="ECO:0000256" key="2">
    <source>
        <dbReference type="SAM" id="SignalP"/>
    </source>
</evidence>
<evidence type="ECO:0000313" key="5">
    <source>
        <dbReference type="Proteomes" id="UP000245629"/>
    </source>
</evidence>
<dbReference type="SUPFAM" id="SSF51126">
    <property type="entry name" value="Pectin lyase-like"/>
    <property type="match status" value="1"/>
</dbReference>
<dbReference type="InterPro" id="IPR011050">
    <property type="entry name" value="Pectin_lyase_fold/virulence"/>
</dbReference>
<feature type="region of interest" description="Disordered" evidence="1">
    <location>
        <begin position="582"/>
        <end position="613"/>
    </location>
</feature>
<evidence type="ECO:0000259" key="3">
    <source>
        <dbReference type="Pfam" id="PF13229"/>
    </source>
</evidence>
<dbReference type="PANTHER" id="PTHR36453">
    <property type="entry name" value="SECRETED PROTEIN-RELATED"/>
    <property type="match status" value="1"/>
</dbReference>
<evidence type="ECO:0000313" key="4">
    <source>
        <dbReference type="EMBL" id="AWK86314.1"/>
    </source>
</evidence>
<accession>A0A2S2CP61</accession>
<sequence>MVRAYLCVLAVLLAVLVLQAPAALAAGESHVSPQGDDRWSGRLPQPNAERSDGPFATLARAVEAARRGGPKTILLRGGVHRLSAPVVLTAEDQDLRIAAYPGENPVLSGGEPVGGFTAEPGGVFSAPLPREPGLDVAVDGRRMRAAQSGAYDPADPVRSGWIVAQAVKGGDARRLRVAPGTLQPGWAAPALRVQALDRERRGDDLLGLSAIQANGVVVFDREGRQPFRDGSTLRLLGHPDFLKHPGQFAWRARDKRLLLRPEDVESFRTGGSAVVARLSPLIRVEGARWITIEGLGFSDVPHDGTAVLLTGARDVTLRGNRFSLVGTAVTLESTSDSEISRNRMEHLGTNGVELRPGSNDNRIIANSLESIGEVRLSGAGIAMAGVERTLVAHNDIRQAARNAIALKNWNNATRYQDNVIEYNRIRDTARETADAGAIELLGRSDLDTRTLIRFNDIRDTGGLATDASGAWLERYKGYGIYLDELTNGVAMEGNLLQNTGMAAVCIRGGDGNRVTNSIVVLTGPRDRFLRLEWVPRAGVAGFLRGNVAARSIVHERVPVDQIVTSLTGGELALEQILIDQRNSRAAPAPSPGEGRRRGGRTVQGATAAPNPYFIDPARDDFRLRPDSAARRIGFVDLPWDRIGPEGVR</sequence>
<dbReference type="Pfam" id="PF13229">
    <property type="entry name" value="Beta_helix"/>
    <property type="match status" value="1"/>
</dbReference>
<dbReference type="Proteomes" id="UP000245629">
    <property type="component" value="Chromosome 2"/>
</dbReference>
<evidence type="ECO:0000256" key="1">
    <source>
        <dbReference type="SAM" id="MobiDB-lite"/>
    </source>
</evidence>
<proteinExistence type="predicted"/>
<feature type="signal peptide" evidence="2">
    <location>
        <begin position="1"/>
        <end position="25"/>
    </location>
</feature>
<dbReference type="InterPro" id="IPR006626">
    <property type="entry name" value="PbH1"/>
</dbReference>
<reference evidence="5" key="1">
    <citation type="submission" date="2018-05" db="EMBL/GenBank/DDBJ databases">
        <title>Azospirillum thermophila sp. nov., a novel isolated from hot spring.</title>
        <authorList>
            <person name="Zhao Z."/>
        </authorList>
    </citation>
    <scope>NUCLEOTIDE SEQUENCE [LARGE SCALE GENOMIC DNA]</scope>
    <source>
        <strain evidence="5">CFH 70021</strain>
    </source>
</reference>
<dbReference type="InterPro" id="IPR012334">
    <property type="entry name" value="Pectin_lyas_fold"/>
</dbReference>
<dbReference type="Gene3D" id="2.160.20.10">
    <property type="entry name" value="Single-stranded right-handed beta-helix, Pectin lyase-like"/>
    <property type="match status" value="2"/>
</dbReference>
<keyword evidence="5" id="KW-1185">Reference proteome</keyword>
<dbReference type="OrthoDB" id="7292168at2"/>
<dbReference type="AlphaFoldDB" id="A0A2S2CP61"/>
<dbReference type="KEGG" id="azz:DEW08_08725"/>
<feature type="chain" id="PRO_5015422772" evidence="2">
    <location>
        <begin position="26"/>
        <end position="648"/>
    </location>
</feature>
<organism evidence="4 5">
    <name type="scientific">Azospirillum thermophilum</name>
    <dbReference type="NCBI Taxonomy" id="2202148"/>
    <lineage>
        <taxon>Bacteria</taxon>
        <taxon>Pseudomonadati</taxon>
        <taxon>Pseudomonadota</taxon>
        <taxon>Alphaproteobacteria</taxon>
        <taxon>Rhodospirillales</taxon>
        <taxon>Azospirillaceae</taxon>
        <taxon>Azospirillum</taxon>
    </lineage>
</organism>
<dbReference type="InterPro" id="IPR039448">
    <property type="entry name" value="Beta_helix"/>
</dbReference>
<dbReference type="RefSeq" id="WP_109326266.1">
    <property type="nucleotide sequence ID" value="NZ_CP029353.1"/>
</dbReference>
<keyword evidence="2" id="KW-0732">Signal</keyword>
<dbReference type="EMBL" id="CP029353">
    <property type="protein sequence ID" value="AWK86314.1"/>
    <property type="molecule type" value="Genomic_DNA"/>
</dbReference>
<feature type="domain" description="Right handed beta helix" evidence="3">
    <location>
        <begin position="306"/>
        <end position="460"/>
    </location>
</feature>
<name>A0A2S2CP61_9PROT</name>